<dbReference type="GO" id="GO:0016757">
    <property type="term" value="F:glycosyltransferase activity"/>
    <property type="evidence" value="ECO:0007669"/>
    <property type="project" value="UniProtKB-KW"/>
</dbReference>
<dbReference type="Pfam" id="PF00535">
    <property type="entry name" value="Glycos_transf_2"/>
    <property type="match status" value="1"/>
</dbReference>
<dbReference type="PANTHER" id="PTHR43685:SF3">
    <property type="entry name" value="SLR2126 PROTEIN"/>
    <property type="match status" value="1"/>
</dbReference>
<sequence>MMEPERLHATVIVCTYNRAQSLAETLQCLRNQQVMAGRTWEVIVVDNNSRDDTRAVVARFQAQWPILRYVFHPTQGLSHARNRGIAEARGEILLFTDDDVHPEPDWLEQVLSGMAQHGADACGGFIAPMFEIAPPAWFTPRFYGFVAVRTERTDDYPITDPSQAPFGANMAFCRWVFDRVGLFDTRRGRTGQVLASGEDGEMFERILAAGLKVVFLGRARVHHKVETFRLTRRYLLRWRYQTSRNIAESRDVPGTRRLLNVPLYLLPQTLRAVGRAVAGSVFATPDEAVHRQIIVAHFLGTLHGLLRRRRS</sequence>
<dbReference type="PANTHER" id="PTHR43685">
    <property type="entry name" value="GLYCOSYLTRANSFERASE"/>
    <property type="match status" value="1"/>
</dbReference>
<name>A0ABV0EDE7_9BURK</name>
<gene>
    <name evidence="2" type="ORF">V6E02_05675</name>
</gene>
<dbReference type="RefSeq" id="WP_347307804.1">
    <property type="nucleotide sequence ID" value="NZ_JBAJEX010000003.1"/>
</dbReference>
<accession>A0ABV0EDE7</accession>
<reference evidence="2 3" key="1">
    <citation type="submission" date="2024-02" db="EMBL/GenBank/DDBJ databases">
        <title>New thermophilic sulfur-oxidizing bacteria from a hot springs of the Uzon caldera (Kamchatka, Russia).</title>
        <authorList>
            <person name="Dukat A.M."/>
            <person name="Elcheninov A.G."/>
            <person name="Frolov E.N."/>
        </authorList>
    </citation>
    <scope>NUCLEOTIDE SEQUENCE [LARGE SCALE GENOMIC DNA]</scope>
    <source>
        <strain evidence="2 3">AK1</strain>
    </source>
</reference>
<dbReference type="InterPro" id="IPR029044">
    <property type="entry name" value="Nucleotide-diphossugar_trans"/>
</dbReference>
<dbReference type="InterPro" id="IPR050834">
    <property type="entry name" value="Glycosyltransf_2"/>
</dbReference>
<dbReference type="InterPro" id="IPR001173">
    <property type="entry name" value="Glyco_trans_2-like"/>
</dbReference>
<feature type="domain" description="Glycosyltransferase 2-like" evidence="1">
    <location>
        <begin position="10"/>
        <end position="131"/>
    </location>
</feature>
<dbReference type="EC" id="2.4.-.-" evidence="2"/>
<dbReference type="Gene3D" id="3.90.550.10">
    <property type="entry name" value="Spore Coat Polysaccharide Biosynthesis Protein SpsA, Chain A"/>
    <property type="match status" value="1"/>
</dbReference>
<keyword evidence="3" id="KW-1185">Reference proteome</keyword>
<evidence type="ECO:0000313" key="2">
    <source>
        <dbReference type="EMBL" id="MEO1766697.1"/>
    </source>
</evidence>
<proteinExistence type="predicted"/>
<evidence type="ECO:0000313" key="3">
    <source>
        <dbReference type="Proteomes" id="UP001482231"/>
    </source>
</evidence>
<dbReference type="EMBL" id="JBAJEX010000003">
    <property type="protein sequence ID" value="MEO1766697.1"/>
    <property type="molecule type" value="Genomic_DNA"/>
</dbReference>
<dbReference type="Proteomes" id="UP001482231">
    <property type="component" value="Unassembled WGS sequence"/>
</dbReference>
<keyword evidence="2" id="KW-0328">Glycosyltransferase</keyword>
<protein>
    <submittedName>
        <fullName evidence="2">Glycosyltransferase</fullName>
        <ecNumber evidence="2">2.4.-.-</ecNumber>
    </submittedName>
</protein>
<evidence type="ECO:0000259" key="1">
    <source>
        <dbReference type="Pfam" id="PF00535"/>
    </source>
</evidence>
<dbReference type="SUPFAM" id="SSF53448">
    <property type="entry name" value="Nucleotide-diphospho-sugar transferases"/>
    <property type="match status" value="1"/>
</dbReference>
<organism evidence="2 3">
    <name type="scientific">Thiobacter aerophilum</name>
    <dbReference type="NCBI Taxonomy" id="3121275"/>
    <lineage>
        <taxon>Bacteria</taxon>
        <taxon>Pseudomonadati</taxon>
        <taxon>Pseudomonadota</taxon>
        <taxon>Betaproteobacteria</taxon>
        <taxon>Burkholderiales</taxon>
        <taxon>Thiobacteraceae</taxon>
        <taxon>Thiobacter</taxon>
    </lineage>
</organism>
<keyword evidence="2" id="KW-0808">Transferase</keyword>
<comment type="caution">
    <text evidence="2">The sequence shown here is derived from an EMBL/GenBank/DDBJ whole genome shotgun (WGS) entry which is preliminary data.</text>
</comment>